<reference evidence="1 2" key="1">
    <citation type="submission" date="2024-01" db="EMBL/GenBank/DDBJ databases">
        <title>Genome assemblies of Stephania.</title>
        <authorList>
            <person name="Yang L."/>
        </authorList>
    </citation>
    <scope>NUCLEOTIDE SEQUENCE [LARGE SCALE GENOMIC DNA]</scope>
    <source>
        <strain evidence="1">JXDWG</strain>
        <tissue evidence="1">Leaf</tissue>
    </source>
</reference>
<organism evidence="1 2">
    <name type="scientific">Stephania cephalantha</name>
    <dbReference type="NCBI Taxonomy" id="152367"/>
    <lineage>
        <taxon>Eukaryota</taxon>
        <taxon>Viridiplantae</taxon>
        <taxon>Streptophyta</taxon>
        <taxon>Embryophyta</taxon>
        <taxon>Tracheophyta</taxon>
        <taxon>Spermatophyta</taxon>
        <taxon>Magnoliopsida</taxon>
        <taxon>Ranunculales</taxon>
        <taxon>Menispermaceae</taxon>
        <taxon>Menispermoideae</taxon>
        <taxon>Cissampelideae</taxon>
        <taxon>Stephania</taxon>
    </lineage>
</organism>
<comment type="caution">
    <text evidence="1">The sequence shown here is derived from an EMBL/GenBank/DDBJ whole genome shotgun (WGS) entry which is preliminary data.</text>
</comment>
<dbReference type="AlphaFoldDB" id="A0AAP0Q3C5"/>
<dbReference type="Proteomes" id="UP001419268">
    <property type="component" value="Unassembled WGS sequence"/>
</dbReference>
<accession>A0AAP0Q3C5</accession>
<proteinExistence type="predicted"/>
<protein>
    <submittedName>
        <fullName evidence="1">Uncharacterized protein</fullName>
    </submittedName>
</protein>
<sequence>MRNTCHDSNDDTIFQNLSKTHIIFIDYFAFNRFNTFNLAFFQTPNSQTV</sequence>
<name>A0AAP0Q3C5_9MAGN</name>
<evidence type="ECO:0000313" key="2">
    <source>
        <dbReference type="Proteomes" id="UP001419268"/>
    </source>
</evidence>
<gene>
    <name evidence="1" type="ORF">Scep_000936</name>
</gene>
<evidence type="ECO:0000313" key="1">
    <source>
        <dbReference type="EMBL" id="KAK9165745.1"/>
    </source>
</evidence>
<keyword evidence="2" id="KW-1185">Reference proteome</keyword>
<dbReference type="EMBL" id="JBBNAG010000001">
    <property type="protein sequence ID" value="KAK9165745.1"/>
    <property type="molecule type" value="Genomic_DNA"/>
</dbReference>